<evidence type="ECO:0000313" key="1">
    <source>
        <dbReference type="EMBL" id="PBK96642.1"/>
    </source>
</evidence>
<dbReference type="InParanoid" id="A0A2H3DYW9"/>
<accession>A0A2H3DYW9</accession>
<dbReference type="STRING" id="47427.A0A2H3DYW9"/>
<evidence type="ECO:0000313" key="2">
    <source>
        <dbReference type="Proteomes" id="UP000217790"/>
    </source>
</evidence>
<protein>
    <submittedName>
        <fullName evidence="1">Uncharacterized protein</fullName>
    </submittedName>
</protein>
<reference evidence="2" key="1">
    <citation type="journal article" date="2017" name="Nat. Ecol. Evol.">
        <title>Genome expansion and lineage-specific genetic innovations in the forest pathogenic fungi Armillaria.</title>
        <authorList>
            <person name="Sipos G."/>
            <person name="Prasanna A.N."/>
            <person name="Walter M.C."/>
            <person name="O'Connor E."/>
            <person name="Balint B."/>
            <person name="Krizsan K."/>
            <person name="Kiss B."/>
            <person name="Hess J."/>
            <person name="Varga T."/>
            <person name="Slot J."/>
            <person name="Riley R."/>
            <person name="Boka B."/>
            <person name="Rigling D."/>
            <person name="Barry K."/>
            <person name="Lee J."/>
            <person name="Mihaltcheva S."/>
            <person name="LaButti K."/>
            <person name="Lipzen A."/>
            <person name="Waldron R."/>
            <person name="Moloney N.M."/>
            <person name="Sperisen C."/>
            <person name="Kredics L."/>
            <person name="Vagvoelgyi C."/>
            <person name="Patrignani A."/>
            <person name="Fitzpatrick D."/>
            <person name="Nagy I."/>
            <person name="Doyle S."/>
            <person name="Anderson J.B."/>
            <person name="Grigoriev I.V."/>
            <person name="Gueldener U."/>
            <person name="Muensterkoetter M."/>
            <person name="Nagy L.G."/>
        </authorList>
    </citation>
    <scope>NUCLEOTIDE SEQUENCE [LARGE SCALE GENOMIC DNA]</scope>
    <source>
        <strain evidence="2">Ar21-2</strain>
    </source>
</reference>
<dbReference type="OrthoDB" id="3270368at2759"/>
<dbReference type="AlphaFoldDB" id="A0A2H3DYW9"/>
<gene>
    <name evidence="1" type="ORF">ARMGADRAFT_703552</name>
</gene>
<organism evidence="1 2">
    <name type="scientific">Armillaria gallica</name>
    <name type="common">Bulbous honey fungus</name>
    <name type="synonym">Armillaria bulbosa</name>
    <dbReference type="NCBI Taxonomy" id="47427"/>
    <lineage>
        <taxon>Eukaryota</taxon>
        <taxon>Fungi</taxon>
        <taxon>Dikarya</taxon>
        <taxon>Basidiomycota</taxon>
        <taxon>Agaricomycotina</taxon>
        <taxon>Agaricomycetes</taxon>
        <taxon>Agaricomycetidae</taxon>
        <taxon>Agaricales</taxon>
        <taxon>Marasmiineae</taxon>
        <taxon>Physalacriaceae</taxon>
        <taxon>Armillaria</taxon>
    </lineage>
</organism>
<sequence>MKTGSCYRIQSYLEREKMSNTHLRLLIILNSKRIGITLAGCKDYLAIEALLELFASILPPTTKGVNDKRRRFLQLVFDPVLFACSAQLIKILSSPSTTDWETLSVEIIATLSKSDITFPQPFKITSLQVADAFPNVDNTIYLDNKGFTSNIDENGTYETFHIPFTNVQKIKFNAIASSLYTVVTVHLTAFPIINPTAETRNPTRSATIVFEIANTEKERFIKGLTARKLGPNIASSERKASKLNVDLPLDFTSNGQSFPVSPIWFDRATALNFHVAIGKSWAR</sequence>
<dbReference type="Proteomes" id="UP000217790">
    <property type="component" value="Unassembled WGS sequence"/>
</dbReference>
<proteinExistence type="predicted"/>
<keyword evidence="2" id="KW-1185">Reference proteome</keyword>
<name>A0A2H3DYW9_ARMGA</name>
<dbReference type="EMBL" id="KZ293650">
    <property type="protein sequence ID" value="PBK96642.1"/>
    <property type="molecule type" value="Genomic_DNA"/>
</dbReference>